<dbReference type="SUPFAM" id="SSF53335">
    <property type="entry name" value="S-adenosyl-L-methionine-dependent methyltransferases"/>
    <property type="match status" value="1"/>
</dbReference>
<dbReference type="KEGG" id="cma:Cmaq_0383"/>
<evidence type="ECO:0000256" key="5">
    <source>
        <dbReference type="HAMAP-Rule" id="MF_00198"/>
    </source>
</evidence>
<dbReference type="PROSITE" id="PS51006">
    <property type="entry name" value="PABS_2"/>
    <property type="match status" value="1"/>
</dbReference>
<dbReference type="InterPro" id="IPR029063">
    <property type="entry name" value="SAM-dependent_MTases_sf"/>
</dbReference>
<dbReference type="EC" id="2.5.1.16" evidence="5"/>
<dbReference type="GO" id="GO:0004766">
    <property type="term" value="F:spermidine synthase activity"/>
    <property type="evidence" value="ECO:0007669"/>
    <property type="project" value="UniProtKB-UniRule"/>
</dbReference>
<keyword evidence="5" id="KW-0745">Spermidine biosynthesis</keyword>
<accession>A8MBD9</accession>
<protein>
    <recommendedName>
        <fullName evidence="5">Polyamine aminopropyltransferase</fullName>
    </recommendedName>
    <alternativeName>
        <fullName evidence="5">Putrescine aminopropyltransferase</fullName>
        <shortName evidence="5">PAPT</shortName>
    </alternativeName>
    <alternativeName>
        <fullName evidence="5">Spermidine synthase</fullName>
        <shortName evidence="5">SPDS</shortName>
        <shortName evidence="5">SPDSY</shortName>
        <ecNumber evidence="5">2.5.1.16</ecNumber>
    </alternativeName>
</protein>
<organism evidence="8 9">
    <name type="scientific">Caldivirga maquilingensis (strain ATCC 700844 / DSM 13496 / JCM 10307 / IC-167)</name>
    <dbReference type="NCBI Taxonomy" id="397948"/>
    <lineage>
        <taxon>Archaea</taxon>
        <taxon>Thermoproteota</taxon>
        <taxon>Thermoprotei</taxon>
        <taxon>Thermoproteales</taxon>
        <taxon>Thermoproteaceae</taxon>
        <taxon>Caldivirga</taxon>
    </lineage>
</organism>
<evidence type="ECO:0000256" key="1">
    <source>
        <dbReference type="ARBA" id="ARBA00007867"/>
    </source>
</evidence>
<feature type="binding site" evidence="5">
    <location>
        <position position="114"/>
    </location>
    <ligand>
        <name>S-methyl-5'-thioadenosine</name>
        <dbReference type="ChEBI" id="CHEBI:17509"/>
    </ligand>
</feature>
<dbReference type="Gene3D" id="3.40.50.150">
    <property type="entry name" value="Vaccinia Virus protein VP39"/>
    <property type="match status" value="1"/>
</dbReference>
<comment type="caution">
    <text evidence="5">Lacks conserved residue(s) required for the propagation of feature annotation.</text>
</comment>
<comment type="similarity">
    <text evidence="1 5">Belongs to the spermidine/spermine synthase family.</text>
</comment>
<dbReference type="Gene3D" id="2.30.140.10">
    <property type="entry name" value="Spermidine synthase, tetramerisation domain"/>
    <property type="match status" value="1"/>
</dbReference>
<comment type="function">
    <text evidence="5">Catalyzes the irreversible transfer of a propylamine group from the amino donor S-adenosylmethioninamine (decarboxy-AdoMet) to putrescine (1,4-diaminobutane) to yield spermidine.</text>
</comment>
<keyword evidence="3 5" id="KW-0620">Polyamine biosynthesis</keyword>
<feature type="binding site" evidence="5">
    <location>
        <position position="39"/>
    </location>
    <ligand>
        <name>S-methyl-5'-thioadenosine</name>
        <dbReference type="ChEBI" id="CHEBI:17509"/>
    </ligand>
</feature>
<dbReference type="eggNOG" id="arCOG00050">
    <property type="taxonomic scope" value="Archaea"/>
</dbReference>
<dbReference type="InterPro" id="IPR030374">
    <property type="entry name" value="PABS"/>
</dbReference>
<dbReference type="UniPathway" id="UPA00248">
    <property type="reaction ID" value="UER00314"/>
</dbReference>
<dbReference type="Proteomes" id="UP000001137">
    <property type="component" value="Chromosome"/>
</dbReference>
<name>A8MBD9_CALMQ</name>
<dbReference type="STRING" id="397948.Cmaq_0383"/>
<feature type="binding site" evidence="5">
    <location>
        <begin position="146"/>
        <end position="147"/>
    </location>
    <ligand>
        <name>S-methyl-5'-thioadenosine</name>
        <dbReference type="ChEBI" id="CHEBI:17509"/>
    </ligand>
</feature>
<dbReference type="EMBL" id="CP000852">
    <property type="protein sequence ID" value="ABW01229.1"/>
    <property type="molecule type" value="Genomic_DNA"/>
</dbReference>
<comment type="pathway">
    <text evidence="5">Amine and polyamine biosynthesis; spermidine biosynthesis; spermidine from putrescine: step 1/1.</text>
</comment>
<evidence type="ECO:0000259" key="7">
    <source>
        <dbReference type="PROSITE" id="PS51006"/>
    </source>
</evidence>
<dbReference type="RefSeq" id="WP_012185449.1">
    <property type="nucleotide sequence ID" value="NC_009954.1"/>
</dbReference>
<gene>
    <name evidence="5" type="primary">speE</name>
    <name evidence="8" type="ordered locus">Cmaq_0383</name>
</gene>
<feature type="domain" description="PABS" evidence="7">
    <location>
        <begin position="13"/>
        <end position="248"/>
    </location>
</feature>
<comment type="subunit">
    <text evidence="5">Homodimer or homotetramer.</text>
</comment>
<dbReference type="PANTHER" id="PTHR43317">
    <property type="entry name" value="THERMOSPERMINE SYNTHASE ACAULIS5"/>
    <property type="match status" value="1"/>
</dbReference>
<dbReference type="OrthoDB" id="10538at2157"/>
<dbReference type="HOGENOM" id="CLU_048199_0_1_2"/>
<dbReference type="GO" id="GO:0008295">
    <property type="term" value="P:spermidine biosynthetic process"/>
    <property type="evidence" value="ECO:0007669"/>
    <property type="project" value="UniProtKB-UniRule"/>
</dbReference>
<dbReference type="InterPro" id="IPR037163">
    <property type="entry name" value="Spermidine_synt_N_sf"/>
</dbReference>
<evidence type="ECO:0000313" key="8">
    <source>
        <dbReference type="EMBL" id="ABW01229.1"/>
    </source>
</evidence>
<dbReference type="GO" id="GO:0010487">
    <property type="term" value="F:thermospermine synthase activity"/>
    <property type="evidence" value="ECO:0007669"/>
    <property type="project" value="UniProtKB-EC"/>
</dbReference>
<keyword evidence="9" id="KW-1185">Reference proteome</keyword>
<evidence type="ECO:0000256" key="6">
    <source>
        <dbReference type="PROSITE-ProRule" id="PRU00354"/>
    </source>
</evidence>
<evidence type="ECO:0000256" key="4">
    <source>
        <dbReference type="ARBA" id="ARBA00048874"/>
    </source>
</evidence>
<reference evidence="8 9" key="1">
    <citation type="submission" date="2007-10" db="EMBL/GenBank/DDBJ databases">
        <title>Complete sequence of Caldivirga maquilingensis IC-167.</title>
        <authorList>
            <consortium name="US DOE Joint Genome Institute"/>
            <person name="Copeland A."/>
            <person name="Lucas S."/>
            <person name="Lapidus A."/>
            <person name="Barry K."/>
            <person name="Glavina del Rio T."/>
            <person name="Dalin E."/>
            <person name="Tice H."/>
            <person name="Pitluck S."/>
            <person name="Saunders E."/>
            <person name="Brettin T."/>
            <person name="Bruce D."/>
            <person name="Detter J.C."/>
            <person name="Han C."/>
            <person name="Schmutz J."/>
            <person name="Larimer F."/>
            <person name="Land M."/>
            <person name="Hauser L."/>
            <person name="Kyrpides N."/>
            <person name="Ivanova N."/>
            <person name="Biddle J.F."/>
            <person name="Zhang Z."/>
            <person name="Fitz-Gibbon S.T."/>
            <person name="Lowe T.M."/>
            <person name="Saltikov C."/>
            <person name="House C.H."/>
            <person name="Richardson P."/>
        </authorList>
    </citation>
    <scope>NUCLEOTIDE SEQUENCE [LARGE SCALE GENOMIC DNA]</scope>
    <source>
        <strain evidence="9">ATCC 700844 / DSM 13496 / JCM 10307 / IC-167</strain>
    </source>
</reference>
<feature type="binding site" evidence="5">
    <location>
        <position position="70"/>
    </location>
    <ligand>
        <name>spermidine</name>
        <dbReference type="ChEBI" id="CHEBI:57834"/>
    </ligand>
</feature>
<evidence type="ECO:0000313" key="9">
    <source>
        <dbReference type="Proteomes" id="UP000001137"/>
    </source>
</evidence>
<keyword evidence="2 5" id="KW-0808">Transferase</keyword>
<dbReference type="GeneID" id="5709185"/>
<dbReference type="AlphaFoldDB" id="A8MBD9"/>
<dbReference type="InterPro" id="IPR035246">
    <property type="entry name" value="Spermidine_synt_N"/>
</dbReference>
<dbReference type="PANTHER" id="PTHR43317:SF1">
    <property type="entry name" value="THERMOSPERMINE SYNTHASE ACAULIS5"/>
    <property type="match status" value="1"/>
</dbReference>
<proteinExistence type="inferred from homology"/>
<sequence length="291" mass="33061">MSNGYVIHNPLQCVQYIAPHTWVYMSVRRIFVNERTKYQHVLIVELEDFGKALFLDGILQSAQVDEYIYHESLVHPAMVTVGNPERVLILGTGEGAALREVVKYSSVKEVVTVDIDYELINYVKEYLKEFHNDSFKDPRVKEIYQDAVDYVRNTVTTGEKFDVVIMDLTDPYGSEIGAKVYSVDVIRGIYSMLNDNGALIVQAGSSFLFPREYGLVYDTVKLIFPLVTEYQVWVPSFMYSESFILATKGVNPIKLSSDIVDATLRINGVKTRFYNGKVHSALMALGSYNRT</sequence>
<feature type="binding site" evidence="5">
    <location>
        <position position="94"/>
    </location>
    <ligand>
        <name>spermidine</name>
        <dbReference type="ChEBI" id="CHEBI:57834"/>
    </ligand>
</feature>
<dbReference type="InterPro" id="IPR001045">
    <property type="entry name" value="Spermi_synthase"/>
</dbReference>
<comment type="catalytic activity">
    <reaction evidence="4">
        <text>S-adenosyl 3-(methylsulfanyl)propylamine + spermidine = thermospermine + S-methyl-5'-thioadenosine + H(+)</text>
        <dbReference type="Rhea" id="RHEA:30515"/>
        <dbReference type="ChEBI" id="CHEBI:15378"/>
        <dbReference type="ChEBI" id="CHEBI:17509"/>
        <dbReference type="ChEBI" id="CHEBI:57443"/>
        <dbReference type="ChEBI" id="CHEBI:57834"/>
        <dbReference type="ChEBI" id="CHEBI:59903"/>
        <dbReference type="EC" id="2.5.1.79"/>
    </reaction>
</comment>
<evidence type="ECO:0000256" key="2">
    <source>
        <dbReference type="ARBA" id="ARBA00022679"/>
    </source>
</evidence>
<feature type="active site" description="Proton acceptor" evidence="5 6">
    <location>
        <position position="167"/>
    </location>
</feature>
<dbReference type="Pfam" id="PF17284">
    <property type="entry name" value="Spermine_synt_N"/>
    <property type="match status" value="1"/>
</dbReference>
<dbReference type="Pfam" id="PF01564">
    <property type="entry name" value="Spermine_synth"/>
    <property type="match status" value="1"/>
</dbReference>
<comment type="catalytic activity">
    <reaction evidence="5">
        <text>S-adenosyl 3-(methylsulfanyl)propylamine + putrescine = S-methyl-5'-thioadenosine + spermidine + H(+)</text>
        <dbReference type="Rhea" id="RHEA:12721"/>
        <dbReference type="ChEBI" id="CHEBI:15378"/>
        <dbReference type="ChEBI" id="CHEBI:17509"/>
        <dbReference type="ChEBI" id="CHEBI:57443"/>
        <dbReference type="ChEBI" id="CHEBI:57834"/>
        <dbReference type="ChEBI" id="CHEBI:326268"/>
        <dbReference type="EC" id="2.5.1.16"/>
    </reaction>
</comment>
<dbReference type="CDD" id="cd02440">
    <property type="entry name" value="AdoMet_MTases"/>
    <property type="match status" value="1"/>
</dbReference>
<dbReference type="HAMAP" id="MF_00198">
    <property type="entry name" value="Spermidine_synth"/>
    <property type="match status" value="1"/>
</dbReference>
<evidence type="ECO:0000256" key="3">
    <source>
        <dbReference type="ARBA" id="ARBA00023115"/>
    </source>
</evidence>